<dbReference type="EMBL" id="JBBKAI010000002">
    <property type="protein sequence ID" value="MEJ8655187.1"/>
    <property type="molecule type" value="Genomic_DNA"/>
</dbReference>
<gene>
    <name evidence="1" type="ORF">WKI58_01385</name>
</gene>
<protein>
    <submittedName>
        <fullName evidence="1">Uncharacterized protein</fullName>
    </submittedName>
</protein>
<comment type="caution">
    <text evidence="1">The sequence shown here is derived from an EMBL/GenBank/DDBJ whole genome shotgun (WGS) entry which is preliminary data.</text>
</comment>
<sequence>MDLESVADELYGLPPEDFTDARRRHATAARASGDRGLATRITSLRRPTLSAWACNLLVRADPDQAAGLLRLGEGLRQAHQELDRDQMRELGSRRNRLVGALSRQVRDLAAEAGHPVSESVLREVEATLQAVLADPDAAADWATGQLARPLSPPVGFTESALAAAARRPAPAAPATAPEAPAARGDGRKAQAKKLARARQDAETAEQRAREREEALREAESEHERAEALLEQAEQRAATLAEDVRTAENRLRAARRELDEARAEEGTTRTARDGARKRVSETRRAAGQARRDAQSAGDRVEALEAEGG</sequence>
<reference evidence="1" key="1">
    <citation type="submission" date="2024-03" db="EMBL/GenBank/DDBJ databases">
        <title>Novel Streptomyces species of biotechnological and ecological value are a feature of Machair soil.</title>
        <authorList>
            <person name="Prole J.R."/>
            <person name="Goodfellow M."/>
            <person name="Allenby N."/>
            <person name="Ward A.C."/>
        </authorList>
    </citation>
    <scope>NUCLEOTIDE SEQUENCE</scope>
    <source>
        <strain evidence="1">MS1.AVA.4</strain>
    </source>
</reference>
<dbReference type="Proteomes" id="UP001375539">
    <property type="component" value="Unassembled WGS sequence"/>
</dbReference>
<accession>A0ACC6QBJ3</accession>
<organism evidence="1 2">
    <name type="scientific">Streptomyces pratisoli</name>
    <dbReference type="NCBI Taxonomy" id="3139917"/>
    <lineage>
        <taxon>Bacteria</taxon>
        <taxon>Bacillati</taxon>
        <taxon>Actinomycetota</taxon>
        <taxon>Actinomycetes</taxon>
        <taxon>Kitasatosporales</taxon>
        <taxon>Streptomycetaceae</taxon>
        <taxon>Streptomyces</taxon>
    </lineage>
</organism>
<keyword evidence="2" id="KW-1185">Reference proteome</keyword>
<evidence type="ECO:0000313" key="1">
    <source>
        <dbReference type="EMBL" id="MEJ8655187.1"/>
    </source>
</evidence>
<evidence type="ECO:0000313" key="2">
    <source>
        <dbReference type="Proteomes" id="UP001375539"/>
    </source>
</evidence>
<name>A0ACC6QBJ3_9ACTN</name>
<proteinExistence type="predicted"/>